<accession>A0A5Q3QDB8</accession>
<dbReference type="Proteomes" id="UP000371041">
    <property type="component" value="Chromosome"/>
</dbReference>
<evidence type="ECO:0000313" key="2">
    <source>
        <dbReference type="Proteomes" id="UP000371041"/>
    </source>
</evidence>
<dbReference type="InterPro" id="IPR011200">
    <property type="entry name" value="UCP012608"/>
</dbReference>
<dbReference type="RefSeq" id="WP_154077760.1">
    <property type="nucleotide sequence ID" value="NZ_CP045929.1"/>
</dbReference>
<dbReference type="AlphaFoldDB" id="A0A5Q3QDB8"/>
<dbReference type="Pfam" id="PF10094">
    <property type="entry name" value="DUF2332"/>
    <property type="match status" value="1"/>
</dbReference>
<reference evidence="2" key="1">
    <citation type="submission" date="2019-11" db="EMBL/GenBank/DDBJ databases">
        <title>The complete genome sequence of Saccharopolyspora sp. E2A.</title>
        <authorList>
            <person name="Zhang G."/>
        </authorList>
    </citation>
    <scope>NUCLEOTIDE SEQUENCE [LARGE SCALE GENOMIC DNA]</scope>
    <source>
        <strain evidence="2">E2A</strain>
    </source>
</reference>
<gene>
    <name evidence="1" type="ORF">GIY23_18130</name>
</gene>
<evidence type="ECO:0000313" key="1">
    <source>
        <dbReference type="EMBL" id="QGK71184.1"/>
    </source>
</evidence>
<organism evidence="1 2">
    <name type="scientific">Allosaccharopolyspora coralli</name>
    <dbReference type="NCBI Taxonomy" id="2665642"/>
    <lineage>
        <taxon>Bacteria</taxon>
        <taxon>Bacillati</taxon>
        <taxon>Actinomycetota</taxon>
        <taxon>Actinomycetes</taxon>
        <taxon>Pseudonocardiales</taxon>
        <taxon>Pseudonocardiaceae</taxon>
        <taxon>Allosaccharopolyspora</taxon>
    </lineage>
</organism>
<sequence length="323" mass="34780">MSSTDISERYLRFAEEAAGSSPLYATLARAVADDALLCESISALPERCHQPNLLFAAVQYVTGSAPASGTDLSARTSVHWDDISATMRSRYTQTNEANRCSALLFGLHDLPGPLAVVEVGASAGLCLQLDRYTYRYTGADLATLGTGPCPLTCELQPGARAPQRIPDIVWRAGLDQNPLDVTDQDDVRWLRSLVWPGMQTRLERLDSAIRVARTAPPRIDRGDLVQDLPALLDEVPEGTTPVVLHSAVLAYVDAGTVRDFLDVVEQAGAVRVGIESRKASPALADHAGSESANFTWGSFVLDRDGCVLAHCESYGSWLAPVES</sequence>
<dbReference type="KEGG" id="sace:GIY23_18130"/>
<name>A0A5Q3QDB8_9PSEU</name>
<dbReference type="EMBL" id="CP045929">
    <property type="protein sequence ID" value="QGK71184.1"/>
    <property type="molecule type" value="Genomic_DNA"/>
</dbReference>
<keyword evidence="2" id="KW-1185">Reference proteome</keyword>
<protein>
    <submittedName>
        <fullName evidence="1">DUF2332 family protein</fullName>
    </submittedName>
</protein>
<proteinExistence type="predicted"/>